<dbReference type="SUPFAM" id="SSF52402">
    <property type="entry name" value="Adenine nucleotide alpha hydrolases-like"/>
    <property type="match status" value="1"/>
</dbReference>
<evidence type="ECO:0000259" key="1">
    <source>
        <dbReference type="Pfam" id="PF01507"/>
    </source>
</evidence>
<dbReference type="Pfam" id="PF20306">
    <property type="entry name" value="Sp-DndD"/>
    <property type="match status" value="1"/>
</dbReference>
<dbReference type="OrthoDB" id="9774475at2"/>
<dbReference type="CDD" id="cd23947">
    <property type="entry name" value="PAPS_reductase-like_YbdN"/>
    <property type="match status" value="1"/>
</dbReference>
<dbReference type="EMBL" id="VMHE01000023">
    <property type="protein sequence ID" value="TSJ61863.1"/>
    <property type="molecule type" value="Genomic_DNA"/>
</dbReference>
<feature type="domain" description="Phosphoadenosine phosphosulphate reductase" evidence="1">
    <location>
        <begin position="36"/>
        <end position="267"/>
    </location>
</feature>
<dbReference type="InterPro" id="IPR017598">
    <property type="entry name" value="SulphurTrfase_DndC"/>
</dbReference>
<evidence type="ECO:0000313" key="3">
    <source>
        <dbReference type="Proteomes" id="UP000316425"/>
    </source>
</evidence>
<evidence type="ECO:0000313" key="2">
    <source>
        <dbReference type="EMBL" id="TSJ61863.1"/>
    </source>
</evidence>
<dbReference type="GO" id="GO:0016740">
    <property type="term" value="F:transferase activity"/>
    <property type="evidence" value="ECO:0007669"/>
    <property type="project" value="UniProtKB-KW"/>
</dbReference>
<name>A0A556PBV0_9BACI</name>
<dbReference type="InterPro" id="IPR014729">
    <property type="entry name" value="Rossmann-like_a/b/a_fold"/>
</dbReference>
<gene>
    <name evidence="2" type="primary">dndC</name>
    <name evidence="2" type="ORF">FPQ13_10760</name>
</gene>
<dbReference type="PANTHER" id="PTHR43196:SF2">
    <property type="entry name" value="PHOSPHOADENOSINE PHOSPHOSULFATE REDUCTASE"/>
    <property type="match status" value="1"/>
</dbReference>
<keyword evidence="3" id="KW-1185">Reference proteome</keyword>
<dbReference type="AlphaFoldDB" id="A0A556PBV0"/>
<dbReference type="NCBIfam" id="NF005316">
    <property type="entry name" value="PRK06850.1"/>
    <property type="match status" value="1"/>
</dbReference>
<dbReference type="Pfam" id="PF01507">
    <property type="entry name" value="PAPS_reduct"/>
    <property type="match status" value="1"/>
</dbReference>
<dbReference type="Proteomes" id="UP000316425">
    <property type="component" value="Unassembled WGS sequence"/>
</dbReference>
<dbReference type="Gene3D" id="3.40.50.620">
    <property type="entry name" value="HUPs"/>
    <property type="match status" value="1"/>
</dbReference>
<sequence>MQSNIIDTMLNKNKSLIEEAKQQIKEVYLEDERPWVVGYSGGKDSTVVSQIVFEALKELDPKQLHKKVFIISSDTLVETPLIIQSINTTLHRIQSKALELGLPIETHKVKPEPEQSFWANIIGKGYPSPNQQMRWCTDRMKIDPANKFVKDKVSKFGEVIMLLGVREDESATRANVINSHTIEGKRLMKHSTLTNAYVFAPIKKFKLDDVWEYLLNNTSPWGDDNTELYKLYADSNSTGECPLVIDKTVKESAGSCGNSRFGCWTCTVVSEDKALNGFIENGEEWMRPLLEFRNWLADIRDDRTRRMKYRMDGQIYFLNVQIEEIDEKLYAVLPKKGSRAKQVILIDQFNIVEENDLSNYLTEQNIDLSASGDDNILIKRNDGSFAQLGLGPFTLEARQEILRYLLEVQRDLEHPSDPSFELIQEEELRIIRRFWLEKGDWEDKMPDIYEEVMGFELDWDYDDQPLFNREQITDLEILCEKNNIDFKLVQKLIGIEKEYSGYKIKRGIYEEIEKALTQDYLHI</sequence>
<keyword evidence="2" id="KW-0808">Transferase</keyword>
<dbReference type="NCBIfam" id="TIGR03183">
    <property type="entry name" value="DNA_S_dndC"/>
    <property type="match status" value="1"/>
</dbReference>
<dbReference type="InterPro" id="IPR050128">
    <property type="entry name" value="Sulfate_adenylyltrnsfr_sub2"/>
</dbReference>
<dbReference type="InterPro" id="IPR002500">
    <property type="entry name" value="PAPS_reduct_dom"/>
</dbReference>
<organism evidence="2 3">
    <name type="scientific">Allobacillus salarius</name>
    <dbReference type="NCBI Taxonomy" id="1955272"/>
    <lineage>
        <taxon>Bacteria</taxon>
        <taxon>Bacillati</taxon>
        <taxon>Bacillota</taxon>
        <taxon>Bacilli</taxon>
        <taxon>Bacillales</taxon>
        <taxon>Bacillaceae</taxon>
        <taxon>Allobacillus</taxon>
    </lineage>
</organism>
<protein>
    <submittedName>
        <fullName evidence="2">DNA phosphorothioation system sulfurtransferase DndC</fullName>
    </submittedName>
</protein>
<dbReference type="PANTHER" id="PTHR43196">
    <property type="entry name" value="SULFATE ADENYLYLTRANSFERASE SUBUNIT 2"/>
    <property type="match status" value="1"/>
</dbReference>
<accession>A0A556PBV0</accession>
<proteinExistence type="predicted"/>
<reference evidence="2 3" key="1">
    <citation type="submission" date="2019-07" db="EMBL/GenBank/DDBJ databases">
        <title>Allobacillus sp. nov. SKP isolated from shrimp paste of Euphausiacea.</title>
        <authorList>
            <person name="Kanchanasin P."/>
            <person name="Tanasupawat S."/>
            <person name="Shi W."/>
            <person name="Wu L."/>
            <person name="Ma J."/>
        </authorList>
    </citation>
    <scope>NUCLEOTIDE SEQUENCE [LARGE SCALE GENOMIC DNA]</scope>
    <source>
        <strain evidence="2 3">SKP4-8</strain>
    </source>
</reference>
<dbReference type="InterPro" id="IPR046882">
    <property type="entry name" value="Sp-DndD"/>
</dbReference>
<dbReference type="RefSeq" id="WP_144089337.1">
    <property type="nucleotide sequence ID" value="NZ_VMHE01000023.1"/>
</dbReference>
<comment type="caution">
    <text evidence="2">The sequence shown here is derived from an EMBL/GenBank/DDBJ whole genome shotgun (WGS) entry which is preliminary data.</text>
</comment>